<keyword evidence="4" id="KW-0175">Coiled coil</keyword>
<dbReference type="GO" id="GO:0005634">
    <property type="term" value="C:nucleus"/>
    <property type="evidence" value="ECO:0007669"/>
    <property type="project" value="TreeGrafter"/>
</dbReference>
<proteinExistence type="predicted"/>
<dbReference type="InterPro" id="IPR000700">
    <property type="entry name" value="PAS-assoc_C"/>
</dbReference>
<keyword evidence="10" id="KW-1185">Reference proteome</keyword>
<dbReference type="PROSITE" id="PS50217">
    <property type="entry name" value="BZIP"/>
    <property type="match status" value="1"/>
</dbReference>
<evidence type="ECO:0000313" key="10">
    <source>
        <dbReference type="Proteomes" id="UP001165082"/>
    </source>
</evidence>
<keyword evidence="2" id="KW-0288">FMN</keyword>
<evidence type="ECO:0000256" key="3">
    <source>
        <dbReference type="ARBA" id="ARBA00022991"/>
    </source>
</evidence>
<keyword evidence="3" id="KW-0157">Chromophore</keyword>
<feature type="compositionally biased region" description="Low complexity" evidence="5">
    <location>
        <begin position="81"/>
        <end position="90"/>
    </location>
</feature>
<feature type="compositionally biased region" description="Low complexity" evidence="5">
    <location>
        <begin position="48"/>
        <end position="71"/>
    </location>
</feature>
<dbReference type="SUPFAM" id="SSF57959">
    <property type="entry name" value="Leucine zipper domain"/>
    <property type="match status" value="1"/>
</dbReference>
<name>A0A9W6ZDU4_9STRA</name>
<evidence type="ECO:0000256" key="4">
    <source>
        <dbReference type="SAM" id="Coils"/>
    </source>
</evidence>
<comment type="caution">
    <text evidence="9">The sequence shown here is derived from an EMBL/GenBank/DDBJ whole genome shotgun (WGS) entry which is preliminary data.</text>
</comment>
<evidence type="ECO:0000313" key="9">
    <source>
        <dbReference type="EMBL" id="GMH50431.1"/>
    </source>
</evidence>
<feature type="domain" description="BZIP" evidence="8">
    <location>
        <begin position="125"/>
        <end position="168"/>
    </location>
</feature>
<feature type="domain" description="PAC" evidence="7">
    <location>
        <begin position="284"/>
        <end position="338"/>
    </location>
</feature>
<dbReference type="InterPro" id="IPR000014">
    <property type="entry name" value="PAS"/>
</dbReference>
<evidence type="ECO:0008006" key="11">
    <source>
        <dbReference type="Google" id="ProtNLM"/>
    </source>
</evidence>
<dbReference type="PROSITE" id="PS50112">
    <property type="entry name" value="PAS"/>
    <property type="match status" value="1"/>
</dbReference>
<feature type="compositionally biased region" description="Basic and acidic residues" evidence="5">
    <location>
        <begin position="117"/>
        <end position="127"/>
    </location>
</feature>
<dbReference type="CDD" id="cd14809">
    <property type="entry name" value="bZIP_AUREO-like"/>
    <property type="match status" value="1"/>
</dbReference>
<keyword evidence="1" id="KW-0285">Flavoprotein</keyword>
<gene>
    <name evidence="9" type="ORF">TrRE_jg6435</name>
</gene>
<sequence>MSHEASTGIPTMPTLPYVGGGRIFGLEQPYTSGYEQPPIQVPEMIYMQKQQQQHPSQQQYYPNYGNPYPGSMSQQYPPPVTTSASSSTSSLKKRRATSQPQPDQFATTAPSPTSDEDSSKKAVAERRMRNREHAKRSRVRKKFLLESLQEEVRGLQEENKSLRLKIQKEIPSKAPKILQECCGNNELFDDLPSKDPSKDKERPEAVLDESDFNLISSLNMGQQNFVLSDPRLPDNPIVFASPGFFNLTGYTREQVLGRNCRFLQGPGTDPAAVEVIRKAVESGHDASVCLLNYRSDGTPFWNQFFVAALRDEKNEIVNYVGVQCPIQPADSMEKLERKVNQVLPLVNK</sequence>
<dbReference type="CDD" id="cd00130">
    <property type="entry name" value="PAS"/>
    <property type="match status" value="1"/>
</dbReference>
<evidence type="ECO:0000256" key="2">
    <source>
        <dbReference type="ARBA" id="ARBA00022643"/>
    </source>
</evidence>
<dbReference type="PANTHER" id="PTHR47429">
    <property type="entry name" value="PROTEIN TWIN LOV 1"/>
    <property type="match status" value="1"/>
</dbReference>
<dbReference type="EMBL" id="BRXZ01000671">
    <property type="protein sequence ID" value="GMH50431.1"/>
    <property type="molecule type" value="Genomic_DNA"/>
</dbReference>
<dbReference type="SUPFAM" id="SSF55785">
    <property type="entry name" value="PYP-like sensor domain (PAS domain)"/>
    <property type="match status" value="1"/>
</dbReference>
<dbReference type="Pfam" id="PF00170">
    <property type="entry name" value="bZIP_1"/>
    <property type="match status" value="1"/>
</dbReference>
<dbReference type="Gene3D" id="3.30.450.20">
    <property type="entry name" value="PAS domain"/>
    <property type="match status" value="1"/>
</dbReference>
<organism evidence="9 10">
    <name type="scientific">Triparma retinervis</name>
    <dbReference type="NCBI Taxonomy" id="2557542"/>
    <lineage>
        <taxon>Eukaryota</taxon>
        <taxon>Sar</taxon>
        <taxon>Stramenopiles</taxon>
        <taxon>Ochrophyta</taxon>
        <taxon>Bolidophyceae</taxon>
        <taxon>Parmales</taxon>
        <taxon>Triparmaceae</taxon>
        <taxon>Triparma</taxon>
    </lineage>
</organism>
<dbReference type="SMART" id="SM00086">
    <property type="entry name" value="PAC"/>
    <property type="match status" value="1"/>
</dbReference>
<accession>A0A9W6ZDU4</accession>
<dbReference type="InterPro" id="IPR035965">
    <property type="entry name" value="PAS-like_dom_sf"/>
</dbReference>
<feature type="domain" description="PAS" evidence="6">
    <location>
        <begin position="234"/>
        <end position="283"/>
    </location>
</feature>
<evidence type="ECO:0000259" key="8">
    <source>
        <dbReference type="PROSITE" id="PS50217"/>
    </source>
</evidence>
<evidence type="ECO:0000256" key="1">
    <source>
        <dbReference type="ARBA" id="ARBA00022630"/>
    </source>
</evidence>
<feature type="region of interest" description="Disordered" evidence="5">
    <location>
        <begin position="48"/>
        <end position="137"/>
    </location>
</feature>
<dbReference type="InterPro" id="IPR004827">
    <property type="entry name" value="bZIP"/>
</dbReference>
<dbReference type="SMART" id="SM00338">
    <property type="entry name" value="BRLZ"/>
    <property type="match status" value="1"/>
</dbReference>
<evidence type="ECO:0000256" key="5">
    <source>
        <dbReference type="SAM" id="MobiDB-lite"/>
    </source>
</evidence>
<dbReference type="GO" id="GO:0003700">
    <property type="term" value="F:DNA-binding transcription factor activity"/>
    <property type="evidence" value="ECO:0007669"/>
    <property type="project" value="InterPro"/>
</dbReference>
<dbReference type="InterPro" id="IPR001610">
    <property type="entry name" value="PAC"/>
</dbReference>
<dbReference type="Proteomes" id="UP001165082">
    <property type="component" value="Unassembled WGS sequence"/>
</dbReference>
<dbReference type="Pfam" id="PF13426">
    <property type="entry name" value="PAS_9"/>
    <property type="match status" value="1"/>
</dbReference>
<dbReference type="Gene3D" id="1.20.5.170">
    <property type="match status" value="1"/>
</dbReference>
<dbReference type="PANTHER" id="PTHR47429:SF2">
    <property type="entry name" value="PROTEIN TWIN LOV 1"/>
    <property type="match status" value="1"/>
</dbReference>
<feature type="compositionally biased region" description="Basic residues" evidence="5">
    <location>
        <begin position="128"/>
        <end position="137"/>
    </location>
</feature>
<dbReference type="AlphaFoldDB" id="A0A9W6ZDU4"/>
<reference evidence="9" key="1">
    <citation type="submission" date="2022-07" db="EMBL/GenBank/DDBJ databases">
        <title>Genome analysis of Parmales, a sister group of diatoms, reveals the evolutionary specialization of diatoms from phago-mixotrophs to photoautotrophs.</title>
        <authorList>
            <person name="Ban H."/>
            <person name="Sato S."/>
            <person name="Yoshikawa S."/>
            <person name="Kazumasa Y."/>
            <person name="Nakamura Y."/>
            <person name="Ichinomiya M."/>
            <person name="Saitoh K."/>
            <person name="Sato N."/>
            <person name="Blanc-Mathieu R."/>
            <person name="Endo H."/>
            <person name="Kuwata A."/>
            <person name="Ogata H."/>
        </authorList>
    </citation>
    <scope>NUCLEOTIDE SEQUENCE</scope>
</reference>
<feature type="coiled-coil region" evidence="4">
    <location>
        <begin position="138"/>
        <end position="165"/>
    </location>
</feature>
<dbReference type="OrthoDB" id="447251at2759"/>
<evidence type="ECO:0000259" key="6">
    <source>
        <dbReference type="PROSITE" id="PS50112"/>
    </source>
</evidence>
<feature type="compositionally biased region" description="Polar residues" evidence="5">
    <location>
        <begin position="99"/>
        <end position="113"/>
    </location>
</feature>
<dbReference type="FunFam" id="3.30.450.20:FF:000135">
    <property type="entry name" value="Ptaureo1a lov2 domain"/>
    <property type="match status" value="1"/>
</dbReference>
<evidence type="ECO:0000259" key="7">
    <source>
        <dbReference type="PROSITE" id="PS50113"/>
    </source>
</evidence>
<dbReference type="InterPro" id="IPR046347">
    <property type="entry name" value="bZIP_sf"/>
</dbReference>
<protein>
    <recommendedName>
        <fullName evidence="11">LOV domain-containing protein</fullName>
    </recommendedName>
</protein>
<dbReference type="PROSITE" id="PS50113">
    <property type="entry name" value="PAC"/>
    <property type="match status" value="1"/>
</dbReference>
<dbReference type="NCBIfam" id="TIGR00229">
    <property type="entry name" value="sensory_box"/>
    <property type="match status" value="1"/>
</dbReference>